<dbReference type="Proteomes" id="UP000823388">
    <property type="component" value="Chromosome 5N"/>
</dbReference>
<keyword evidence="3" id="KW-1185">Reference proteome</keyword>
<feature type="compositionally biased region" description="Polar residues" evidence="1">
    <location>
        <begin position="192"/>
        <end position="204"/>
    </location>
</feature>
<comment type="caution">
    <text evidence="2">The sequence shown here is derived from an EMBL/GenBank/DDBJ whole genome shotgun (WGS) entry which is preliminary data.</text>
</comment>
<gene>
    <name evidence="2" type="ORF">PVAP13_5NG096000</name>
</gene>
<dbReference type="AlphaFoldDB" id="A0A8T0RQH1"/>
<feature type="region of interest" description="Disordered" evidence="1">
    <location>
        <begin position="38"/>
        <end position="60"/>
    </location>
</feature>
<accession>A0A8T0RQH1</accession>
<dbReference type="EMBL" id="CM029046">
    <property type="protein sequence ID" value="KAG2587046.1"/>
    <property type="molecule type" value="Genomic_DNA"/>
</dbReference>
<organism evidence="2 3">
    <name type="scientific">Panicum virgatum</name>
    <name type="common">Blackwell switchgrass</name>
    <dbReference type="NCBI Taxonomy" id="38727"/>
    <lineage>
        <taxon>Eukaryota</taxon>
        <taxon>Viridiplantae</taxon>
        <taxon>Streptophyta</taxon>
        <taxon>Embryophyta</taxon>
        <taxon>Tracheophyta</taxon>
        <taxon>Spermatophyta</taxon>
        <taxon>Magnoliopsida</taxon>
        <taxon>Liliopsida</taxon>
        <taxon>Poales</taxon>
        <taxon>Poaceae</taxon>
        <taxon>PACMAD clade</taxon>
        <taxon>Panicoideae</taxon>
        <taxon>Panicodae</taxon>
        <taxon>Paniceae</taxon>
        <taxon>Panicinae</taxon>
        <taxon>Panicum</taxon>
        <taxon>Panicum sect. Hiantes</taxon>
    </lineage>
</organism>
<evidence type="ECO:0000256" key="1">
    <source>
        <dbReference type="SAM" id="MobiDB-lite"/>
    </source>
</evidence>
<proteinExistence type="predicted"/>
<reference evidence="2" key="1">
    <citation type="submission" date="2020-05" db="EMBL/GenBank/DDBJ databases">
        <title>WGS assembly of Panicum virgatum.</title>
        <authorList>
            <person name="Lovell J.T."/>
            <person name="Jenkins J."/>
            <person name="Shu S."/>
            <person name="Juenger T.E."/>
            <person name="Schmutz J."/>
        </authorList>
    </citation>
    <scope>NUCLEOTIDE SEQUENCE</scope>
    <source>
        <strain evidence="2">AP13</strain>
    </source>
</reference>
<protein>
    <submittedName>
        <fullName evidence="2">Uncharacterized protein</fullName>
    </submittedName>
</protein>
<evidence type="ECO:0000313" key="3">
    <source>
        <dbReference type="Proteomes" id="UP000823388"/>
    </source>
</evidence>
<evidence type="ECO:0000313" key="2">
    <source>
        <dbReference type="EMBL" id="KAG2587046.1"/>
    </source>
</evidence>
<name>A0A8T0RQH1_PANVG</name>
<feature type="region of interest" description="Disordered" evidence="1">
    <location>
        <begin position="165"/>
        <end position="204"/>
    </location>
</feature>
<sequence length="204" mass="21904">MVVPHRSVSPPREAARALARIRWLAGWLLAGGRGGQMSQLVPPRGRAGSGSRSAPAPHASGDDAAAVFFRLAARQRASRRPHRFRSGINNSGCDLIAPALQGRSARSGVSRVRFFSVDSPNLVPFGPSIGDARVMDLLIRLTVFGHGIMLVPVRSTAKNMINEQHRKDGTYGGPAQQPDWPRPATSPAHHAVTSSIMLDSVNRN</sequence>